<dbReference type="OrthoDB" id="343875at2759"/>
<dbReference type="GO" id="GO:0016593">
    <property type="term" value="C:Cdc73/Paf1 complex"/>
    <property type="evidence" value="ECO:0007669"/>
    <property type="project" value="TreeGrafter"/>
</dbReference>
<dbReference type="InterPro" id="IPR011990">
    <property type="entry name" value="TPR-like_helical_dom_sf"/>
</dbReference>
<dbReference type="Proteomes" id="UP000770661">
    <property type="component" value="Unassembled WGS sequence"/>
</dbReference>
<dbReference type="SUPFAM" id="SSF48452">
    <property type="entry name" value="TPR-like"/>
    <property type="match status" value="1"/>
</dbReference>
<gene>
    <name evidence="3" type="primary">ctr9_0</name>
    <name evidence="3" type="ORF">GWK47_016452</name>
</gene>
<evidence type="ECO:0000256" key="1">
    <source>
        <dbReference type="ARBA" id="ARBA00022737"/>
    </source>
</evidence>
<evidence type="ECO:0000313" key="3">
    <source>
        <dbReference type="EMBL" id="KAG0713335.1"/>
    </source>
</evidence>
<sequence>MLPKHHENFVCLPVLANYDEAHKYFQEAWDRCESEKEQDLQYYSAIAVTIKYNTSRLHEMFCQYDKAEKLYKEILQDHPNYVDCKFMKVLCWPTKATSNEARDIFAQVREATAEFSDVWMNIAHIYVEQRQYINAIQMYENCQKKFFKYPNVEFLAILPVHTSKCSKLKEAKYTLLKIIAMNLKHGLKFGVLYSYSPLKGPCPHVAPHDTVILYNLPWCCSGWPCRYFQHLSANGDRLKYDLGAAAAEANQCRDLLSQAQYHVVRARKQDDEEKALRRKQDEERHALKQKVVEEQLKKEERRKQLMEEKVSIVTSVFPMDQVTLVTLISTHYY</sequence>
<name>A0A8J4XTD9_CHIOP</name>
<dbReference type="InterPro" id="IPR031101">
    <property type="entry name" value="Ctr9"/>
</dbReference>
<reference evidence="3" key="1">
    <citation type="submission" date="2020-07" db="EMBL/GenBank/DDBJ databases">
        <title>The High-quality genome of the commercially important snow crab, Chionoecetes opilio.</title>
        <authorList>
            <person name="Jeong J.-H."/>
            <person name="Ryu S."/>
        </authorList>
    </citation>
    <scope>NUCLEOTIDE SEQUENCE</scope>
    <source>
        <strain evidence="3">MADBK_172401_WGS</strain>
        <tissue evidence="3">Digestive gland</tissue>
    </source>
</reference>
<comment type="caution">
    <text evidence="3">The sequence shown here is derived from an EMBL/GenBank/DDBJ whole genome shotgun (WGS) entry which is preliminary data.</text>
</comment>
<keyword evidence="1" id="KW-0677">Repeat</keyword>
<accession>A0A8J4XTD9</accession>
<evidence type="ECO:0000313" key="4">
    <source>
        <dbReference type="Proteomes" id="UP000770661"/>
    </source>
</evidence>
<dbReference type="PANTHER" id="PTHR14027:SF2">
    <property type="entry name" value="RNA POLYMERASE-ASSOCIATED PROTEIN CTR9 HOMOLOG"/>
    <property type="match status" value="1"/>
</dbReference>
<keyword evidence="2" id="KW-0802">TPR repeat</keyword>
<protein>
    <submittedName>
        <fullName evidence="3">RNA polymerase-associated protein CTR9</fullName>
    </submittedName>
</protein>
<dbReference type="PANTHER" id="PTHR14027">
    <property type="entry name" value="RNA POLYMERASE-ASSOCIATED PROTEIN CTR9"/>
    <property type="match status" value="1"/>
</dbReference>
<dbReference type="GO" id="GO:0000993">
    <property type="term" value="F:RNA polymerase II complex binding"/>
    <property type="evidence" value="ECO:0007669"/>
    <property type="project" value="TreeGrafter"/>
</dbReference>
<dbReference type="EMBL" id="JACEEZ010021563">
    <property type="protein sequence ID" value="KAG0713335.1"/>
    <property type="molecule type" value="Genomic_DNA"/>
</dbReference>
<keyword evidence="4" id="KW-1185">Reference proteome</keyword>
<dbReference type="Gene3D" id="1.25.40.10">
    <property type="entry name" value="Tetratricopeptide repeat domain"/>
    <property type="match status" value="1"/>
</dbReference>
<proteinExistence type="predicted"/>
<organism evidence="3 4">
    <name type="scientific">Chionoecetes opilio</name>
    <name type="common">Atlantic snow crab</name>
    <name type="synonym">Cancer opilio</name>
    <dbReference type="NCBI Taxonomy" id="41210"/>
    <lineage>
        <taxon>Eukaryota</taxon>
        <taxon>Metazoa</taxon>
        <taxon>Ecdysozoa</taxon>
        <taxon>Arthropoda</taxon>
        <taxon>Crustacea</taxon>
        <taxon>Multicrustacea</taxon>
        <taxon>Malacostraca</taxon>
        <taxon>Eumalacostraca</taxon>
        <taxon>Eucarida</taxon>
        <taxon>Decapoda</taxon>
        <taxon>Pleocyemata</taxon>
        <taxon>Brachyura</taxon>
        <taxon>Eubrachyura</taxon>
        <taxon>Majoidea</taxon>
        <taxon>Majidae</taxon>
        <taxon>Chionoecetes</taxon>
    </lineage>
</organism>
<dbReference type="GO" id="GO:0006368">
    <property type="term" value="P:transcription elongation by RNA polymerase II"/>
    <property type="evidence" value="ECO:0007669"/>
    <property type="project" value="TreeGrafter"/>
</dbReference>
<dbReference type="AlphaFoldDB" id="A0A8J4XTD9"/>
<dbReference type="GO" id="GO:0006355">
    <property type="term" value="P:regulation of DNA-templated transcription"/>
    <property type="evidence" value="ECO:0007669"/>
    <property type="project" value="InterPro"/>
</dbReference>
<evidence type="ECO:0000256" key="2">
    <source>
        <dbReference type="ARBA" id="ARBA00022803"/>
    </source>
</evidence>